<organism evidence="1 2">
    <name type="scientific">Arabis nemorensis</name>
    <dbReference type="NCBI Taxonomy" id="586526"/>
    <lineage>
        <taxon>Eukaryota</taxon>
        <taxon>Viridiplantae</taxon>
        <taxon>Streptophyta</taxon>
        <taxon>Embryophyta</taxon>
        <taxon>Tracheophyta</taxon>
        <taxon>Spermatophyta</taxon>
        <taxon>Magnoliopsida</taxon>
        <taxon>eudicotyledons</taxon>
        <taxon>Gunneridae</taxon>
        <taxon>Pentapetalae</taxon>
        <taxon>rosids</taxon>
        <taxon>malvids</taxon>
        <taxon>Brassicales</taxon>
        <taxon>Brassicaceae</taxon>
        <taxon>Arabideae</taxon>
        <taxon>Arabis</taxon>
    </lineage>
</organism>
<accession>A0A565BIV6</accession>
<proteinExistence type="predicted"/>
<evidence type="ECO:0000313" key="1">
    <source>
        <dbReference type="EMBL" id="VVB01572.1"/>
    </source>
</evidence>
<protein>
    <submittedName>
        <fullName evidence="1">Uncharacterized protein</fullName>
    </submittedName>
</protein>
<keyword evidence="2" id="KW-1185">Reference proteome</keyword>
<dbReference type="Proteomes" id="UP000489600">
    <property type="component" value="Unassembled WGS sequence"/>
</dbReference>
<name>A0A565BIV6_9BRAS</name>
<comment type="caution">
    <text evidence="1">The sequence shown here is derived from an EMBL/GenBank/DDBJ whole genome shotgun (WGS) entry which is preliminary data.</text>
</comment>
<reference evidence="1" key="1">
    <citation type="submission" date="2019-07" db="EMBL/GenBank/DDBJ databases">
        <authorList>
            <person name="Dittberner H."/>
        </authorList>
    </citation>
    <scope>NUCLEOTIDE SEQUENCE [LARGE SCALE GENOMIC DNA]</scope>
</reference>
<gene>
    <name evidence="1" type="ORF">ANE_LOCUS12016</name>
</gene>
<sequence>MLEFWRHGEEEELKYYVPSKATGREIHDFPRNDEFPKTHFFFVRVSEASVGPNCVDIVKTRWGVLARYHRLPMPAVFDVVRGTLAAKRCSWLCDFCLRRVIRALAISQGIPVDTSSSDIDMKRPSF</sequence>
<evidence type="ECO:0000313" key="2">
    <source>
        <dbReference type="Proteomes" id="UP000489600"/>
    </source>
</evidence>
<dbReference type="EMBL" id="CABITT030000004">
    <property type="protein sequence ID" value="VVB01572.1"/>
    <property type="molecule type" value="Genomic_DNA"/>
</dbReference>
<dbReference type="AlphaFoldDB" id="A0A565BIV6"/>